<dbReference type="EMBL" id="NOXV01000259">
    <property type="protein sequence ID" value="OYQ37135.1"/>
    <property type="molecule type" value="Genomic_DNA"/>
</dbReference>
<dbReference type="SUPFAM" id="SSF53756">
    <property type="entry name" value="UDP-Glycosyltransferase/glycogen phosphorylase"/>
    <property type="match status" value="1"/>
</dbReference>
<evidence type="ECO:0000256" key="1">
    <source>
        <dbReference type="ARBA" id="ARBA00022676"/>
    </source>
</evidence>
<keyword evidence="4" id="KW-1185">Reference proteome</keyword>
<proteinExistence type="predicted"/>
<dbReference type="Proteomes" id="UP000216605">
    <property type="component" value="Unassembled WGS sequence"/>
</dbReference>
<evidence type="ECO:0000313" key="4">
    <source>
        <dbReference type="Proteomes" id="UP000216605"/>
    </source>
</evidence>
<dbReference type="CDD" id="cd03789">
    <property type="entry name" value="GT9_LPS_heptosyltransferase"/>
    <property type="match status" value="1"/>
</dbReference>
<protein>
    <submittedName>
        <fullName evidence="3">ADP-heptose--LPS heptosyltransferase</fullName>
    </submittedName>
</protein>
<dbReference type="GO" id="GO:0005829">
    <property type="term" value="C:cytosol"/>
    <property type="evidence" value="ECO:0007669"/>
    <property type="project" value="TreeGrafter"/>
</dbReference>
<dbReference type="AlphaFoldDB" id="A0A255Z8C8"/>
<dbReference type="InterPro" id="IPR002201">
    <property type="entry name" value="Glyco_trans_9"/>
</dbReference>
<accession>A0A255Z8C8</accession>
<reference evidence="3 4" key="1">
    <citation type="submission" date="2017-07" db="EMBL/GenBank/DDBJ databases">
        <title>Flavobacterium cyanobacteriorum sp. nov., isolated from cyanobacterial aggregates in a eutrophic lake.</title>
        <authorList>
            <person name="Cai H."/>
        </authorList>
    </citation>
    <scope>NUCLEOTIDE SEQUENCE [LARGE SCALE GENOMIC DNA]</scope>
    <source>
        <strain evidence="3 4">TH021</strain>
    </source>
</reference>
<dbReference type="GO" id="GO:0008713">
    <property type="term" value="F:ADP-heptose-lipopolysaccharide heptosyltransferase activity"/>
    <property type="evidence" value="ECO:0007669"/>
    <property type="project" value="TreeGrafter"/>
</dbReference>
<dbReference type="OrthoDB" id="9797795at2"/>
<keyword evidence="1" id="KW-0328">Glycosyltransferase</keyword>
<gene>
    <name evidence="3" type="ORF">CHU92_08860</name>
</gene>
<dbReference type="InterPro" id="IPR051199">
    <property type="entry name" value="LPS_LOS_Heptosyltrfase"/>
</dbReference>
<evidence type="ECO:0000256" key="2">
    <source>
        <dbReference type="ARBA" id="ARBA00022679"/>
    </source>
</evidence>
<keyword evidence="2 3" id="KW-0808">Transferase</keyword>
<dbReference type="Gene3D" id="3.40.50.2000">
    <property type="entry name" value="Glycogen Phosphorylase B"/>
    <property type="match status" value="2"/>
</dbReference>
<evidence type="ECO:0000313" key="3">
    <source>
        <dbReference type="EMBL" id="OYQ37135.1"/>
    </source>
</evidence>
<comment type="caution">
    <text evidence="3">The sequence shown here is derived from an EMBL/GenBank/DDBJ whole genome shotgun (WGS) entry which is preliminary data.</text>
</comment>
<dbReference type="GO" id="GO:0009244">
    <property type="term" value="P:lipopolysaccharide core region biosynthetic process"/>
    <property type="evidence" value="ECO:0007669"/>
    <property type="project" value="TreeGrafter"/>
</dbReference>
<dbReference type="Pfam" id="PF01075">
    <property type="entry name" value="Glyco_transf_9"/>
    <property type="match status" value="1"/>
</dbReference>
<name>A0A255Z8C8_9FLAO</name>
<organism evidence="3 4">
    <name type="scientific">Flavobacterium cyanobacteriorum</name>
    <dbReference type="NCBI Taxonomy" id="2022802"/>
    <lineage>
        <taxon>Bacteria</taxon>
        <taxon>Pseudomonadati</taxon>
        <taxon>Bacteroidota</taxon>
        <taxon>Flavobacteriia</taxon>
        <taxon>Flavobacteriales</taxon>
        <taxon>Flavobacteriaceae</taxon>
        <taxon>Flavobacterium</taxon>
    </lineage>
</organism>
<dbReference type="PANTHER" id="PTHR30160">
    <property type="entry name" value="TETRAACYLDISACCHARIDE 4'-KINASE-RELATED"/>
    <property type="match status" value="1"/>
</dbReference>
<sequence>MNNQHKINRFRRIVMRRLTQWIGSSEKTQKITPGSSINIKRILIIRPNNRLGNLLLVTPLLRELEAVFPDCKTDLFVRGNLAPILFEKYPSVKRIIKLPGKPFKHLINYAATWLSLRRYRYDLVINVMPCSSSGRLSTKFSSAKYKLFGDAEQEEINNEFKHNAKYPLYTLRKFLSAIGIDRTQQPIPLLDIRLDAGEAAHGRKVLESIVPQGKPVISFFTYATGGKCYSEDWWDTFYNRLIQEFSNYDFIEILPAENVSQVHFRAPSLYSRDIREIAGVIASTSLFIGADSGIMHLASASGTPTIGLFSVTDSNAFRPYGNNSTIINTNCGDIDSWIAIIRNTLEKQNLLKPNF</sequence>